<dbReference type="AlphaFoldDB" id="A0A0F3IP89"/>
<evidence type="ECO:0008006" key="4">
    <source>
        <dbReference type="Google" id="ProtNLM"/>
    </source>
</evidence>
<feature type="signal peptide" evidence="1">
    <location>
        <begin position="1"/>
        <end position="24"/>
    </location>
</feature>
<gene>
    <name evidence="2" type="ORF">VZ94_04840</name>
</gene>
<feature type="chain" id="PRO_5002462484" description="Lipoprotein" evidence="1">
    <location>
        <begin position="25"/>
        <end position="69"/>
    </location>
</feature>
<name>A0A0F3IP89_9GAMM</name>
<evidence type="ECO:0000313" key="2">
    <source>
        <dbReference type="EMBL" id="KJV07409.1"/>
    </source>
</evidence>
<proteinExistence type="predicted"/>
<comment type="caution">
    <text evidence="2">The sequence shown here is derived from an EMBL/GenBank/DDBJ whole genome shotgun (WGS) entry which is preliminary data.</text>
</comment>
<keyword evidence="1" id="KW-0732">Signal</keyword>
<accession>A0A0F3IP89</accession>
<keyword evidence="3" id="KW-1185">Reference proteome</keyword>
<evidence type="ECO:0000256" key="1">
    <source>
        <dbReference type="SAM" id="SignalP"/>
    </source>
</evidence>
<dbReference type="Proteomes" id="UP000033684">
    <property type="component" value="Unassembled WGS sequence"/>
</dbReference>
<dbReference type="EMBL" id="LAJX01000040">
    <property type="protein sequence ID" value="KJV07409.1"/>
    <property type="molecule type" value="Genomic_DNA"/>
</dbReference>
<evidence type="ECO:0000313" key="3">
    <source>
        <dbReference type="Proteomes" id="UP000033684"/>
    </source>
</evidence>
<organism evidence="2 3">
    <name type="scientific">Methylocucumis oryzae</name>
    <dbReference type="NCBI Taxonomy" id="1632867"/>
    <lineage>
        <taxon>Bacteria</taxon>
        <taxon>Pseudomonadati</taxon>
        <taxon>Pseudomonadota</taxon>
        <taxon>Gammaproteobacteria</taxon>
        <taxon>Methylococcales</taxon>
        <taxon>Methylococcaceae</taxon>
        <taxon>Methylocucumis</taxon>
    </lineage>
</organism>
<reference evidence="3" key="1">
    <citation type="submission" date="2015-03" db="EMBL/GenBank/DDBJ databases">
        <title>Draft genome sequence of a novel methanotroph (Sn10-6) isolated from flooded ricefield rhizosphere in India.</title>
        <authorList>
            <person name="Pandit P.S."/>
            <person name="Pore S.D."/>
            <person name="Arora P."/>
            <person name="Kapse N.G."/>
            <person name="Dhakephalkar P.K."/>
            <person name="Rahalkar M.C."/>
        </authorList>
    </citation>
    <scope>NUCLEOTIDE SEQUENCE [LARGE SCALE GENOMIC DNA]</scope>
    <source>
        <strain evidence="3">Sn10-6</strain>
    </source>
</reference>
<reference evidence="2 3" key="2">
    <citation type="journal article" date="2016" name="Microb. Ecol.">
        <title>Genome Characteristics of a Novel Type I Methanotroph (Sn10-6) Isolated from a Flooded Indian Rice Field.</title>
        <authorList>
            <person name="Rahalkar M.C."/>
            <person name="Pandit P.S."/>
            <person name="Dhakephalkar P.K."/>
            <person name="Pore S."/>
            <person name="Arora P."/>
            <person name="Kapse N."/>
        </authorList>
    </citation>
    <scope>NUCLEOTIDE SEQUENCE [LARGE SCALE GENOMIC DNA]</scope>
    <source>
        <strain evidence="2 3">Sn10-6</strain>
    </source>
</reference>
<dbReference type="RefSeq" id="WP_045778375.1">
    <property type="nucleotide sequence ID" value="NZ_LAJX01000040.1"/>
</dbReference>
<sequence>MHTITQLSLSITLSLFIVACSEQTAPTPPAQPPKPAAAYQEQLDAAKQVNQVVQDAAEQQREVINKQSE</sequence>
<protein>
    <recommendedName>
        <fullName evidence="4">Lipoprotein</fullName>
    </recommendedName>
</protein>